<comment type="catalytic activity">
    <reaction evidence="8 10">
        <text>O-phospho-L-tyrosyl-[protein] + H2O = L-tyrosyl-[protein] + phosphate</text>
        <dbReference type="Rhea" id="RHEA:10684"/>
        <dbReference type="Rhea" id="RHEA-COMP:10136"/>
        <dbReference type="Rhea" id="RHEA-COMP:20101"/>
        <dbReference type="ChEBI" id="CHEBI:15377"/>
        <dbReference type="ChEBI" id="CHEBI:43474"/>
        <dbReference type="ChEBI" id="CHEBI:46858"/>
        <dbReference type="ChEBI" id="CHEBI:61978"/>
        <dbReference type="EC" id="3.1.3.48"/>
    </reaction>
</comment>
<dbReference type="AlphaFoldDB" id="A0A5N5QRA7"/>
<feature type="compositionally biased region" description="Polar residues" evidence="11">
    <location>
        <begin position="132"/>
        <end position="158"/>
    </location>
</feature>
<evidence type="ECO:0000256" key="1">
    <source>
        <dbReference type="ARBA" id="ARBA00011065"/>
    </source>
</evidence>
<dbReference type="PANTHER" id="PTHR10828:SF17">
    <property type="entry name" value="PROTEIN-TYROSINE-PHOSPHATASE"/>
    <property type="match status" value="1"/>
</dbReference>
<evidence type="ECO:0000256" key="9">
    <source>
        <dbReference type="ARBA" id="ARBA00067190"/>
    </source>
</evidence>
<organism evidence="13 14">
    <name type="scientific">Ceratobasidium theobromae</name>
    <dbReference type="NCBI Taxonomy" id="1582974"/>
    <lineage>
        <taxon>Eukaryota</taxon>
        <taxon>Fungi</taxon>
        <taxon>Dikarya</taxon>
        <taxon>Basidiomycota</taxon>
        <taxon>Agaricomycotina</taxon>
        <taxon>Agaricomycetes</taxon>
        <taxon>Cantharellales</taxon>
        <taxon>Ceratobasidiaceae</taxon>
        <taxon>Ceratobasidium</taxon>
    </lineage>
</organism>
<evidence type="ECO:0000256" key="7">
    <source>
        <dbReference type="ARBA" id="ARBA00023306"/>
    </source>
</evidence>
<keyword evidence="3 10" id="KW-0132">Cell division</keyword>
<sequence>MASTFFLSNTAPTSAFTARPQFAPRTSVPRIAEPQHNDRYIDGDAPFLTEAEADLDISMSLGSAPNSPPVPTRALVPPSPVPMDISPARPRIASTVRFPSASATSDRASTTKGLTGSALVKEILRSFGQDVANTSHNSSTSTVREVGTRNNSTVKSHVSASLKSTSSRSRAALPTAWMQQPVPTAPKAPESDRSKLARNRSQTMTFAHVSEESHSSVAWDDSIASDAMDLDGDVSIAHSATAPTSPVVAPLPTEFNELFFQPSSPVLASSSPDAKRRVAEEPEPEPESEHEEFVEFDLEEEIAHARQVEHELAAHQLSSPDKPALFSSSPPVSPSRPLRSSGGLTRPFERLATSGQGSLFANLAPSQSVLPKPNNPFPRRPAVSAALKGEAAASSGSISRPGVLQPARRAFSASVTSSVLMMGSSVADNLGSDDSHCDFDGSPARAYATRKAAGPPMRRLIPSQPEKAMPKHGSPLMRVGLPGFGDNEADGKILPCHRVREDGLMRINPDTLDALLAGEYDSRINSFRIIDCRFDYEYEGGHVPGAINLNTTQAIEDFLLGPNKPAPSRSGDGTKKDILVFHCEFSVKRAPTFAKHLRSRDRAMNTQSYPKIHYPEVYVMAGGFSQYFKEKPSQVEPPYSYIRMDDPVHLRARHSDLNNFRRWERTKSYTYGEKQAAAAAIASGQAHMKRTSASADTESQGKRNGSSLQSQNHRMGHPIHAGSLSTLDEDGDSIYNQEDDLSPCPPPSAANYLRLAGKSRALERASSFGFAMTKR</sequence>
<dbReference type="GO" id="GO:0000086">
    <property type="term" value="P:G2/M transition of mitotic cell cycle"/>
    <property type="evidence" value="ECO:0007669"/>
    <property type="project" value="TreeGrafter"/>
</dbReference>
<accession>A0A5N5QRA7</accession>
<dbReference type="InterPro" id="IPR001307">
    <property type="entry name" value="Thiosulphate_STrfase_CS"/>
</dbReference>
<feature type="compositionally biased region" description="Polar residues" evidence="11">
    <location>
        <begin position="691"/>
        <end position="713"/>
    </location>
</feature>
<evidence type="ECO:0000256" key="2">
    <source>
        <dbReference type="ARBA" id="ARBA00013064"/>
    </source>
</evidence>
<dbReference type="GO" id="GO:0110032">
    <property type="term" value="P:positive regulation of G2/MI transition of meiotic cell cycle"/>
    <property type="evidence" value="ECO:0007669"/>
    <property type="project" value="TreeGrafter"/>
</dbReference>
<comment type="caution">
    <text evidence="13">The sequence shown here is derived from an EMBL/GenBank/DDBJ whole genome shotgun (WGS) entry which is preliminary data.</text>
</comment>
<dbReference type="GO" id="GO:0004725">
    <property type="term" value="F:protein tyrosine phosphatase activity"/>
    <property type="evidence" value="ECO:0007669"/>
    <property type="project" value="UniProtKB-UniRule"/>
</dbReference>
<dbReference type="CDD" id="cd01530">
    <property type="entry name" value="Cdc25"/>
    <property type="match status" value="1"/>
</dbReference>
<dbReference type="PROSITE" id="PS00380">
    <property type="entry name" value="RHODANESE_1"/>
    <property type="match status" value="1"/>
</dbReference>
<dbReference type="InterPro" id="IPR036873">
    <property type="entry name" value="Rhodanese-like_dom_sf"/>
</dbReference>
<proteinExistence type="inferred from homology"/>
<feature type="region of interest" description="Disordered" evidence="11">
    <location>
        <begin position="681"/>
        <end position="749"/>
    </location>
</feature>
<keyword evidence="14" id="KW-1185">Reference proteome</keyword>
<evidence type="ECO:0000256" key="5">
    <source>
        <dbReference type="ARBA" id="ARBA00022801"/>
    </source>
</evidence>
<dbReference type="Proteomes" id="UP000383932">
    <property type="component" value="Unassembled WGS sequence"/>
</dbReference>
<reference evidence="13 14" key="1">
    <citation type="journal article" date="2019" name="Fungal Biol. Biotechnol.">
        <title>Draft genome sequence of fastidious pathogen Ceratobasidium theobromae, which causes vascular-streak dieback in Theobroma cacao.</title>
        <authorList>
            <person name="Ali S.S."/>
            <person name="Asman A."/>
            <person name="Shao J."/>
            <person name="Firmansyah A.P."/>
            <person name="Susilo A.W."/>
            <person name="Rosmana A."/>
            <person name="McMahon P."/>
            <person name="Junaid M."/>
            <person name="Guest D."/>
            <person name="Kheng T.Y."/>
            <person name="Meinhardt L.W."/>
            <person name="Bailey B.A."/>
        </authorList>
    </citation>
    <scope>NUCLEOTIDE SEQUENCE [LARGE SCALE GENOMIC DNA]</scope>
    <source>
        <strain evidence="13 14">CT2</strain>
    </source>
</reference>
<feature type="compositionally biased region" description="Low complexity" evidence="11">
    <location>
        <begin position="159"/>
        <end position="173"/>
    </location>
</feature>
<dbReference type="OrthoDB" id="26523at2759"/>
<feature type="compositionally biased region" description="Acidic residues" evidence="11">
    <location>
        <begin position="281"/>
        <end position="293"/>
    </location>
</feature>
<dbReference type="GO" id="GO:0004792">
    <property type="term" value="F:thiosulfate-cyanide sulfurtransferase activity"/>
    <property type="evidence" value="ECO:0007669"/>
    <property type="project" value="InterPro"/>
</dbReference>
<feature type="region of interest" description="Disordered" evidence="11">
    <location>
        <begin position="449"/>
        <end position="472"/>
    </location>
</feature>
<dbReference type="InterPro" id="IPR000751">
    <property type="entry name" value="MPI_Phosphatase"/>
</dbReference>
<keyword evidence="6 10" id="KW-0904">Protein phosphatase</keyword>
<dbReference type="SMART" id="SM00450">
    <property type="entry name" value="RHOD"/>
    <property type="match status" value="1"/>
</dbReference>
<dbReference type="Gene3D" id="3.40.250.10">
    <property type="entry name" value="Rhodanese-like domain"/>
    <property type="match status" value="1"/>
</dbReference>
<dbReference type="PANTHER" id="PTHR10828">
    <property type="entry name" value="M-PHASE INDUCER PHOSPHATASE DUAL SPECIFICITY PHOSPHATASE CDC25"/>
    <property type="match status" value="1"/>
</dbReference>
<gene>
    <name evidence="13" type="ORF">CTheo_2428</name>
</gene>
<dbReference type="GO" id="GO:0005634">
    <property type="term" value="C:nucleus"/>
    <property type="evidence" value="ECO:0007669"/>
    <property type="project" value="TreeGrafter"/>
</dbReference>
<feature type="region of interest" description="Disordered" evidence="11">
    <location>
        <begin position="132"/>
        <end position="196"/>
    </location>
</feature>
<evidence type="ECO:0000256" key="6">
    <source>
        <dbReference type="ARBA" id="ARBA00022912"/>
    </source>
</evidence>
<evidence type="ECO:0000313" key="14">
    <source>
        <dbReference type="Proteomes" id="UP000383932"/>
    </source>
</evidence>
<dbReference type="FunFam" id="3.40.250.10:FF:000021">
    <property type="entry name" value="M-phase inducer phosphatase cdc-25.2"/>
    <property type="match status" value="1"/>
</dbReference>
<dbReference type="GO" id="GO:0005737">
    <property type="term" value="C:cytoplasm"/>
    <property type="evidence" value="ECO:0007669"/>
    <property type="project" value="TreeGrafter"/>
</dbReference>
<keyword evidence="4 10" id="KW-0498">Mitosis</keyword>
<dbReference type="Pfam" id="PF00581">
    <property type="entry name" value="Rhodanese"/>
    <property type="match status" value="1"/>
</dbReference>
<feature type="compositionally biased region" description="Polar residues" evidence="11">
    <location>
        <begin position="263"/>
        <end position="272"/>
    </location>
</feature>
<evidence type="ECO:0000256" key="3">
    <source>
        <dbReference type="ARBA" id="ARBA00022618"/>
    </source>
</evidence>
<dbReference type="SUPFAM" id="SSF52821">
    <property type="entry name" value="Rhodanese/Cell cycle control phosphatase"/>
    <property type="match status" value="1"/>
</dbReference>
<dbReference type="PROSITE" id="PS50206">
    <property type="entry name" value="RHODANESE_3"/>
    <property type="match status" value="1"/>
</dbReference>
<dbReference type="GO" id="GO:0010971">
    <property type="term" value="P:positive regulation of G2/M transition of mitotic cell cycle"/>
    <property type="evidence" value="ECO:0007669"/>
    <property type="project" value="TreeGrafter"/>
</dbReference>
<comment type="function">
    <text evidence="10">Tyrosine protein phosphatase which functions as a dosage-dependent inducer of mitotic progression.</text>
</comment>
<feature type="compositionally biased region" description="Low complexity" evidence="11">
    <location>
        <begin position="327"/>
        <end position="344"/>
    </location>
</feature>
<feature type="domain" description="Rhodanese" evidence="12">
    <location>
        <begin position="523"/>
        <end position="636"/>
    </location>
</feature>
<protein>
    <recommendedName>
        <fullName evidence="9 10">M-phase inducer phosphatase</fullName>
        <ecNumber evidence="2 10">3.1.3.48</ecNumber>
    </recommendedName>
</protein>
<evidence type="ECO:0000256" key="8">
    <source>
        <dbReference type="ARBA" id="ARBA00051722"/>
    </source>
</evidence>
<evidence type="ECO:0000256" key="4">
    <source>
        <dbReference type="ARBA" id="ARBA00022776"/>
    </source>
</evidence>
<dbReference type="GO" id="GO:0051301">
    <property type="term" value="P:cell division"/>
    <property type="evidence" value="ECO:0007669"/>
    <property type="project" value="UniProtKB-UniRule"/>
</dbReference>
<dbReference type="EC" id="3.1.3.48" evidence="2 10"/>
<comment type="similarity">
    <text evidence="1 10">Belongs to the MPI phosphatase family.</text>
</comment>
<evidence type="ECO:0000256" key="11">
    <source>
        <dbReference type="SAM" id="MobiDB-lite"/>
    </source>
</evidence>
<feature type="region of interest" description="Disordered" evidence="11">
    <location>
        <begin position="263"/>
        <end position="293"/>
    </location>
</feature>
<name>A0A5N5QRA7_9AGAM</name>
<keyword evidence="7 10" id="KW-0131">Cell cycle</keyword>
<dbReference type="EMBL" id="SSOP01000025">
    <property type="protein sequence ID" value="KAB5594091.1"/>
    <property type="molecule type" value="Genomic_DNA"/>
</dbReference>
<evidence type="ECO:0000259" key="12">
    <source>
        <dbReference type="PROSITE" id="PS50206"/>
    </source>
</evidence>
<evidence type="ECO:0000313" key="13">
    <source>
        <dbReference type="EMBL" id="KAB5594091.1"/>
    </source>
</evidence>
<feature type="region of interest" description="Disordered" evidence="11">
    <location>
        <begin position="17"/>
        <end position="39"/>
    </location>
</feature>
<feature type="region of interest" description="Disordered" evidence="11">
    <location>
        <begin position="314"/>
        <end position="349"/>
    </location>
</feature>
<dbReference type="InterPro" id="IPR001763">
    <property type="entry name" value="Rhodanese-like_dom"/>
</dbReference>
<keyword evidence="5 10" id="KW-0378">Hydrolase</keyword>
<feature type="compositionally biased region" description="Acidic residues" evidence="11">
    <location>
        <begin position="727"/>
        <end position="741"/>
    </location>
</feature>
<evidence type="ECO:0000256" key="10">
    <source>
        <dbReference type="RuleBase" id="RU368028"/>
    </source>
</evidence>
<dbReference type="PRINTS" id="PR00716">
    <property type="entry name" value="MPIPHPHTASE"/>
</dbReference>